<dbReference type="SUPFAM" id="SSF52540">
    <property type="entry name" value="P-loop containing nucleoside triphosphate hydrolases"/>
    <property type="match status" value="1"/>
</dbReference>
<dbReference type="InterPro" id="IPR015946">
    <property type="entry name" value="KH_dom-like_a/b"/>
</dbReference>
<evidence type="ECO:0000256" key="1">
    <source>
        <dbReference type="ARBA" id="ARBA00022741"/>
    </source>
</evidence>
<gene>
    <name evidence="3" type="ORF">METZ01_LOCUS413396</name>
</gene>
<proteinExistence type="predicted"/>
<dbReference type="Gene3D" id="3.30.300.20">
    <property type="match status" value="1"/>
</dbReference>
<evidence type="ECO:0000313" key="3">
    <source>
        <dbReference type="EMBL" id="SVD60542.1"/>
    </source>
</evidence>
<protein>
    <recommendedName>
        <fullName evidence="2">GTPase Der C-terminal KH-domain-like domain-containing protein</fullName>
    </recommendedName>
</protein>
<dbReference type="PANTHER" id="PTHR43834:SF6">
    <property type="entry name" value="GTPASE DER"/>
    <property type="match status" value="1"/>
</dbReference>
<dbReference type="GO" id="GO:0000166">
    <property type="term" value="F:nucleotide binding"/>
    <property type="evidence" value="ECO:0007669"/>
    <property type="project" value="UniProtKB-KW"/>
</dbReference>
<dbReference type="EMBL" id="UINC01161386">
    <property type="protein sequence ID" value="SVD60542.1"/>
    <property type="molecule type" value="Genomic_DNA"/>
</dbReference>
<dbReference type="InterPro" id="IPR027417">
    <property type="entry name" value="P-loop_NTPase"/>
</dbReference>
<organism evidence="3">
    <name type="scientific">marine metagenome</name>
    <dbReference type="NCBI Taxonomy" id="408172"/>
    <lineage>
        <taxon>unclassified sequences</taxon>
        <taxon>metagenomes</taxon>
        <taxon>ecological metagenomes</taxon>
    </lineage>
</organism>
<reference evidence="3" key="1">
    <citation type="submission" date="2018-05" db="EMBL/GenBank/DDBJ databases">
        <authorList>
            <person name="Lanie J.A."/>
            <person name="Ng W.-L."/>
            <person name="Kazmierczak K.M."/>
            <person name="Andrzejewski T.M."/>
            <person name="Davidsen T.M."/>
            <person name="Wayne K.J."/>
            <person name="Tettelin H."/>
            <person name="Glass J.I."/>
            <person name="Rusch D."/>
            <person name="Podicherti R."/>
            <person name="Tsui H.-C.T."/>
            <person name="Winkler M.E."/>
        </authorList>
    </citation>
    <scope>NUCLEOTIDE SEQUENCE</scope>
</reference>
<dbReference type="AlphaFoldDB" id="A0A382WNZ5"/>
<keyword evidence="1" id="KW-0547">Nucleotide-binding</keyword>
<dbReference type="Pfam" id="PF14714">
    <property type="entry name" value="KH_dom-like"/>
    <property type="match status" value="1"/>
</dbReference>
<dbReference type="PANTHER" id="PTHR43834">
    <property type="entry name" value="GTPASE DER"/>
    <property type="match status" value="1"/>
</dbReference>
<dbReference type="InterPro" id="IPR032859">
    <property type="entry name" value="KH_dom-like"/>
</dbReference>
<feature type="domain" description="GTPase Der C-terminal KH-domain-like" evidence="2">
    <location>
        <begin position="69"/>
        <end position="148"/>
    </location>
</feature>
<accession>A0A382WNZ5</accession>
<feature type="non-terminal residue" evidence="3">
    <location>
        <position position="1"/>
    </location>
</feature>
<dbReference type="Gene3D" id="3.40.50.300">
    <property type="entry name" value="P-loop containing nucleotide triphosphate hydrolases"/>
    <property type="match status" value="1"/>
</dbReference>
<dbReference type="FunFam" id="3.30.300.20:FF:000004">
    <property type="entry name" value="GTPase Der"/>
    <property type="match status" value="1"/>
</dbReference>
<name>A0A382WNZ5_9ZZZZ</name>
<evidence type="ECO:0000259" key="2">
    <source>
        <dbReference type="Pfam" id="PF14714"/>
    </source>
</evidence>
<sequence length="153" mass="17511">RGRGCLFVVNKWDLALSLDVTKNSIEEQIREKCKFLDFAPVIVLSALSGHGVEFLLPQVELVYEEYKKKISTGKLNDCIEKAIERNPIPSYRGKFVKVQYTTQIKSCPPTLRCFVNYPEAIHFSYKRYLTNSLRKTFGLSGTPVKLLFSGKKK</sequence>